<dbReference type="AlphaFoldDB" id="A0A927RL88"/>
<feature type="domain" description="GFO/IDH/MocA-like oxidoreductase" evidence="2">
    <location>
        <begin position="131"/>
        <end position="254"/>
    </location>
</feature>
<dbReference type="Pfam" id="PF22725">
    <property type="entry name" value="GFO_IDH_MocA_C3"/>
    <property type="match status" value="1"/>
</dbReference>
<protein>
    <submittedName>
        <fullName evidence="3">Dehydrogenase</fullName>
    </submittedName>
</protein>
<evidence type="ECO:0000313" key="4">
    <source>
        <dbReference type="Proteomes" id="UP000638648"/>
    </source>
</evidence>
<sequence>MTMLDIGVVGAGIRGRMFAGALRQLPDVRVVAVADPSPAGADLAAELGATAYPSHRELLAAHDLAGLVVATPDFAHRDATVDAAKAGVGLLVEKPLATDVEEAREIEAAIAAAGVPAMVAFENRWNPRFVVVRQQVESGALGDVLFQCAHLNDTRYVPQEMLSWAGRTTPAWFLMPHTVDLALWLSGRTPATVYATGLRRELAGAGIDTYDGVHALVTFDDGSTLALQSHWVLPESYPSVFDFRYELVGAKAAVRVEGADEGVQLAGPSLRWLHHATVERGGRVVGVAAEIARDFADLLNGRPVDVPTVAEGVRVTTVVAAIHESARTGQVVRLG</sequence>
<dbReference type="PANTHER" id="PTHR43377">
    <property type="entry name" value="BILIVERDIN REDUCTASE A"/>
    <property type="match status" value="1"/>
</dbReference>
<evidence type="ECO:0000259" key="2">
    <source>
        <dbReference type="Pfam" id="PF22725"/>
    </source>
</evidence>
<dbReference type="SUPFAM" id="SSF55347">
    <property type="entry name" value="Glyceraldehyde-3-phosphate dehydrogenase-like, C-terminal domain"/>
    <property type="match status" value="1"/>
</dbReference>
<comment type="caution">
    <text evidence="3">The sequence shown here is derived from an EMBL/GenBank/DDBJ whole genome shotgun (WGS) entry which is preliminary data.</text>
</comment>
<dbReference type="InterPro" id="IPR000683">
    <property type="entry name" value="Gfo/Idh/MocA-like_OxRdtase_N"/>
</dbReference>
<accession>A0A927RL88</accession>
<dbReference type="GO" id="GO:0000166">
    <property type="term" value="F:nucleotide binding"/>
    <property type="evidence" value="ECO:0007669"/>
    <property type="project" value="InterPro"/>
</dbReference>
<dbReference type="SUPFAM" id="SSF51735">
    <property type="entry name" value="NAD(P)-binding Rossmann-fold domains"/>
    <property type="match status" value="1"/>
</dbReference>
<reference evidence="3" key="1">
    <citation type="submission" date="2020-10" db="EMBL/GenBank/DDBJ databases">
        <title>Sequencing the genomes of 1000 actinobacteria strains.</title>
        <authorList>
            <person name="Klenk H.-P."/>
        </authorList>
    </citation>
    <scope>NUCLEOTIDE SEQUENCE</scope>
    <source>
        <strain evidence="3">DSM 45354</strain>
    </source>
</reference>
<dbReference type="InterPro" id="IPR055170">
    <property type="entry name" value="GFO_IDH_MocA-like_dom"/>
</dbReference>
<evidence type="ECO:0000313" key="3">
    <source>
        <dbReference type="EMBL" id="MBE1607548.1"/>
    </source>
</evidence>
<dbReference type="InterPro" id="IPR036291">
    <property type="entry name" value="NAD(P)-bd_dom_sf"/>
</dbReference>
<dbReference type="Proteomes" id="UP000638648">
    <property type="component" value="Unassembled WGS sequence"/>
</dbReference>
<dbReference type="Gene3D" id="3.30.360.10">
    <property type="entry name" value="Dihydrodipicolinate Reductase, domain 2"/>
    <property type="match status" value="1"/>
</dbReference>
<keyword evidence="4" id="KW-1185">Reference proteome</keyword>
<dbReference type="PANTHER" id="PTHR43377:SF1">
    <property type="entry name" value="BILIVERDIN REDUCTASE A"/>
    <property type="match status" value="1"/>
</dbReference>
<name>A0A927RL88_9ACTN</name>
<dbReference type="Gene3D" id="3.40.50.720">
    <property type="entry name" value="NAD(P)-binding Rossmann-like Domain"/>
    <property type="match status" value="1"/>
</dbReference>
<dbReference type="EMBL" id="JADBEM010000001">
    <property type="protein sequence ID" value="MBE1607548.1"/>
    <property type="molecule type" value="Genomic_DNA"/>
</dbReference>
<evidence type="ECO:0000259" key="1">
    <source>
        <dbReference type="Pfam" id="PF01408"/>
    </source>
</evidence>
<organism evidence="3 4">
    <name type="scientific">Actinopolymorpha pittospori</name>
    <dbReference type="NCBI Taxonomy" id="648752"/>
    <lineage>
        <taxon>Bacteria</taxon>
        <taxon>Bacillati</taxon>
        <taxon>Actinomycetota</taxon>
        <taxon>Actinomycetes</taxon>
        <taxon>Propionibacteriales</taxon>
        <taxon>Actinopolymorphaceae</taxon>
        <taxon>Actinopolymorpha</taxon>
    </lineage>
</organism>
<proteinExistence type="predicted"/>
<feature type="domain" description="Gfo/Idh/MocA-like oxidoreductase N-terminal" evidence="1">
    <location>
        <begin position="5"/>
        <end position="121"/>
    </location>
</feature>
<gene>
    <name evidence="3" type="ORF">HEB94_004396</name>
</gene>
<dbReference type="InterPro" id="IPR051450">
    <property type="entry name" value="Gfo/Idh/MocA_Oxidoreductases"/>
</dbReference>
<dbReference type="Pfam" id="PF01408">
    <property type="entry name" value="GFO_IDH_MocA"/>
    <property type="match status" value="1"/>
</dbReference>